<gene>
    <name evidence="1" type="ORF">HPB47_015773</name>
</gene>
<dbReference type="EMBL" id="JABSTQ010004444">
    <property type="protein sequence ID" value="KAG0442145.1"/>
    <property type="molecule type" value="Genomic_DNA"/>
</dbReference>
<dbReference type="Proteomes" id="UP000805193">
    <property type="component" value="Unassembled WGS sequence"/>
</dbReference>
<organism evidence="1 2">
    <name type="scientific">Ixodes persulcatus</name>
    <name type="common">Taiga tick</name>
    <dbReference type="NCBI Taxonomy" id="34615"/>
    <lineage>
        <taxon>Eukaryota</taxon>
        <taxon>Metazoa</taxon>
        <taxon>Ecdysozoa</taxon>
        <taxon>Arthropoda</taxon>
        <taxon>Chelicerata</taxon>
        <taxon>Arachnida</taxon>
        <taxon>Acari</taxon>
        <taxon>Parasitiformes</taxon>
        <taxon>Ixodida</taxon>
        <taxon>Ixodoidea</taxon>
        <taxon>Ixodidae</taxon>
        <taxon>Ixodinae</taxon>
        <taxon>Ixodes</taxon>
    </lineage>
</organism>
<comment type="caution">
    <text evidence="1">The sequence shown here is derived from an EMBL/GenBank/DDBJ whole genome shotgun (WGS) entry which is preliminary data.</text>
</comment>
<evidence type="ECO:0000313" key="2">
    <source>
        <dbReference type="Proteomes" id="UP000805193"/>
    </source>
</evidence>
<reference evidence="1 2" key="1">
    <citation type="journal article" date="2020" name="Cell">
        <title>Large-Scale Comparative Analyses of Tick Genomes Elucidate Their Genetic Diversity and Vector Capacities.</title>
        <authorList>
            <consortium name="Tick Genome and Microbiome Consortium (TIGMIC)"/>
            <person name="Jia N."/>
            <person name="Wang J."/>
            <person name="Shi W."/>
            <person name="Du L."/>
            <person name="Sun Y."/>
            <person name="Zhan W."/>
            <person name="Jiang J.F."/>
            <person name="Wang Q."/>
            <person name="Zhang B."/>
            <person name="Ji P."/>
            <person name="Bell-Sakyi L."/>
            <person name="Cui X.M."/>
            <person name="Yuan T.T."/>
            <person name="Jiang B.G."/>
            <person name="Yang W.F."/>
            <person name="Lam T.T."/>
            <person name="Chang Q.C."/>
            <person name="Ding S.J."/>
            <person name="Wang X.J."/>
            <person name="Zhu J.G."/>
            <person name="Ruan X.D."/>
            <person name="Zhao L."/>
            <person name="Wei J.T."/>
            <person name="Ye R.Z."/>
            <person name="Que T.C."/>
            <person name="Du C.H."/>
            <person name="Zhou Y.H."/>
            <person name="Cheng J.X."/>
            <person name="Dai P.F."/>
            <person name="Guo W.B."/>
            <person name="Han X.H."/>
            <person name="Huang E.J."/>
            <person name="Li L.F."/>
            <person name="Wei W."/>
            <person name="Gao Y.C."/>
            <person name="Liu J.Z."/>
            <person name="Shao H.Z."/>
            <person name="Wang X."/>
            <person name="Wang C.C."/>
            <person name="Yang T.C."/>
            <person name="Huo Q.B."/>
            <person name="Li W."/>
            <person name="Chen H.Y."/>
            <person name="Chen S.E."/>
            <person name="Zhou L.G."/>
            <person name="Ni X.B."/>
            <person name="Tian J.H."/>
            <person name="Sheng Y."/>
            <person name="Liu T."/>
            <person name="Pan Y.S."/>
            <person name="Xia L.Y."/>
            <person name="Li J."/>
            <person name="Zhao F."/>
            <person name="Cao W.C."/>
        </authorList>
    </citation>
    <scope>NUCLEOTIDE SEQUENCE [LARGE SCALE GENOMIC DNA]</scope>
    <source>
        <strain evidence="1">Iper-2018</strain>
    </source>
</reference>
<sequence length="236" mass="26365">MTSKRKRISLKEKLEIIQAIDQGTKQSAVADIFGLSKQTVNTIMKNKEAVLGKQVTSDLQPKKFRLREATFQNLFKARDGVTFKCISGESDGVDDGVVVNWKNQSLPGLLAGYEPHNIFNADQSGLYKKMRPGKNYSLSGEPCYGGKRSKERNCFRKAAFVFNNSEEPVPLVDNPDEPEPGFREAVEKAFRSEEFSDYVNVGADVVSTEQLTDEEIVAQVRGLSTWDQEEGEEGDE</sequence>
<protein>
    <submittedName>
        <fullName evidence="1">Uncharacterized protein</fullName>
    </submittedName>
</protein>
<accession>A0AC60QSK5</accession>
<proteinExistence type="predicted"/>
<evidence type="ECO:0000313" key="1">
    <source>
        <dbReference type="EMBL" id="KAG0442145.1"/>
    </source>
</evidence>
<name>A0AC60QSK5_IXOPE</name>
<keyword evidence="2" id="KW-1185">Reference proteome</keyword>